<dbReference type="EMBL" id="JBFOLK010000003">
    <property type="protein sequence ID" value="KAL2523804.1"/>
    <property type="molecule type" value="Genomic_DNA"/>
</dbReference>
<dbReference type="FunFam" id="3.80.10.10:FF:000041">
    <property type="entry name" value="LRR receptor-like serine/threonine-protein kinase ERECTA"/>
    <property type="match status" value="1"/>
</dbReference>
<evidence type="ECO:0000256" key="8">
    <source>
        <dbReference type="ARBA" id="ARBA00023180"/>
    </source>
</evidence>
<dbReference type="InterPro" id="IPR013210">
    <property type="entry name" value="LRR_N_plant-typ"/>
</dbReference>
<dbReference type="AlphaFoldDB" id="A0ABD1UFJ8"/>
<gene>
    <name evidence="11" type="ORF">Adt_08858</name>
</gene>
<evidence type="ECO:0000256" key="6">
    <source>
        <dbReference type="ARBA" id="ARBA00022989"/>
    </source>
</evidence>
<evidence type="ECO:0000256" key="5">
    <source>
        <dbReference type="ARBA" id="ARBA00022737"/>
    </source>
</evidence>
<evidence type="ECO:0000256" key="4">
    <source>
        <dbReference type="ARBA" id="ARBA00022729"/>
    </source>
</evidence>
<feature type="signal peptide" evidence="9">
    <location>
        <begin position="1"/>
        <end position="37"/>
    </location>
</feature>
<keyword evidence="7" id="KW-0472">Membrane</keyword>
<keyword evidence="4 9" id="KW-0732">Signal</keyword>
<organism evidence="11 12">
    <name type="scientific">Abeliophyllum distichum</name>
    <dbReference type="NCBI Taxonomy" id="126358"/>
    <lineage>
        <taxon>Eukaryota</taxon>
        <taxon>Viridiplantae</taxon>
        <taxon>Streptophyta</taxon>
        <taxon>Embryophyta</taxon>
        <taxon>Tracheophyta</taxon>
        <taxon>Spermatophyta</taxon>
        <taxon>Magnoliopsida</taxon>
        <taxon>eudicotyledons</taxon>
        <taxon>Gunneridae</taxon>
        <taxon>Pentapetalae</taxon>
        <taxon>asterids</taxon>
        <taxon>lamiids</taxon>
        <taxon>Lamiales</taxon>
        <taxon>Oleaceae</taxon>
        <taxon>Forsythieae</taxon>
        <taxon>Abeliophyllum</taxon>
    </lineage>
</organism>
<dbReference type="GO" id="GO:0016020">
    <property type="term" value="C:membrane"/>
    <property type="evidence" value="ECO:0007669"/>
    <property type="project" value="UniProtKB-SubCell"/>
</dbReference>
<dbReference type="Proteomes" id="UP001604336">
    <property type="component" value="Unassembled WGS sequence"/>
</dbReference>
<keyword evidence="5" id="KW-0677">Repeat</keyword>
<dbReference type="PANTHER" id="PTHR47988">
    <property type="entry name" value="SOMATIC EMBRYOGENESIS RECEPTOR KINASE 1"/>
    <property type="match status" value="1"/>
</dbReference>
<evidence type="ECO:0000313" key="11">
    <source>
        <dbReference type="EMBL" id="KAL2523804.1"/>
    </source>
</evidence>
<evidence type="ECO:0000256" key="2">
    <source>
        <dbReference type="ARBA" id="ARBA00022614"/>
    </source>
</evidence>
<keyword evidence="2" id="KW-0433">Leucine-rich repeat</keyword>
<evidence type="ECO:0000256" key="3">
    <source>
        <dbReference type="ARBA" id="ARBA00022692"/>
    </source>
</evidence>
<comment type="caution">
    <text evidence="11">The sequence shown here is derived from an EMBL/GenBank/DDBJ whole genome shotgun (WGS) entry which is preliminary data.</text>
</comment>
<dbReference type="SUPFAM" id="SSF52058">
    <property type="entry name" value="L domain-like"/>
    <property type="match status" value="1"/>
</dbReference>
<sequence length="223" mass="24768">MPARLRNHSFSPHNLLFFNLFLSINFLFFSTCHSIDAQCQALLTWKNSLNISKDALKSWNSADQSPCNWFGIHCNSNGDVIELSLKSVALKGPLPSNFQQLKFLNVVVLSSTNLTGTIPKEFGDYLELILIDISDNSITGEIPMELCKLNKLETLSLNSNLLKGNIPSDIGNLYNLKSLRLYDNQLGGEIPRSIGKLNNLEIFRAGGNQNLKGGAAFGDWKLH</sequence>
<keyword evidence="12" id="KW-1185">Reference proteome</keyword>
<accession>A0ABD1UFJ8</accession>
<feature type="chain" id="PRO_5044820262" evidence="9">
    <location>
        <begin position="38"/>
        <end position="223"/>
    </location>
</feature>
<dbReference type="Gene3D" id="3.80.10.10">
    <property type="entry name" value="Ribonuclease Inhibitor"/>
    <property type="match status" value="1"/>
</dbReference>
<proteinExistence type="predicted"/>
<protein>
    <submittedName>
        <fullName evidence="11">Leucine-rich receptor-like protein kinase family protein</fullName>
    </submittedName>
</protein>
<evidence type="ECO:0000256" key="7">
    <source>
        <dbReference type="ARBA" id="ARBA00023136"/>
    </source>
</evidence>
<keyword evidence="3" id="KW-0812">Transmembrane</keyword>
<dbReference type="Pfam" id="PF00560">
    <property type="entry name" value="LRR_1"/>
    <property type="match status" value="3"/>
</dbReference>
<name>A0ABD1UFJ8_9LAMI</name>
<keyword evidence="6" id="KW-1133">Transmembrane helix</keyword>
<feature type="domain" description="Leucine-rich repeat-containing N-terminal plant-type" evidence="10">
    <location>
        <begin position="37"/>
        <end position="75"/>
    </location>
</feature>
<keyword evidence="8" id="KW-0325">Glycoprotein</keyword>
<dbReference type="Pfam" id="PF08263">
    <property type="entry name" value="LRRNT_2"/>
    <property type="match status" value="1"/>
</dbReference>
<comment type="subcellular location">
    <subcellularLocation>
        <location evidence="1">Membrane</location>
        <topology evidence="1">Single-pass membrane protein</topology>
    </subcellularLocation>
</comment>
<reference evidence="12" key="1">
    <citation type="submission" date="2024-07" db="EMBL/GenBank/DDBJ databases">
        <title>Two chromosome-level genome assemblies of Korean endemic species Abeliophyllum distichum and Forsythia ovata (Oleaceae).</title>
        <authorList>
            <person name="Jang H."/>
        </authorList>
    </citation>
    <scope>NUCLEOTIDE SEQUENCE [LARGE SCALE GENOMIC DNA]</scope>
</reference>
<evidence type="ECO:0000313" key="12">
    <source>
        <dbReference type="Proteomes" id="UP001604336"/>
    </source>
</evidence>
<evidence type="ECO:0000259" key="10">
    <source>
        <dbReference type="Pfam" id="PF08263"/>
    </source>
</evidence>
<dbReference type="InterPro" id="IPR032675">
    <property type="entry name" value="LRR_dom_sf"/>
</dbReference>
<dbReference type="FunFam" id="3.80.10.10:FF:000129">
    <property type="entry name" value="Leucine-rich repeat receptor-like kinase"/>
    <property type="match status" value="1"/>
</dbReference>
<evidence type="ECO:0000256" key="9">
    <source>
        <dbReference type="SAM" id="SignalP"/>
    </source>
</evidence>
<evidence type="ECO:0000256" key="1">
    <source>
        <dbReference type="ARBA" id="ARBA00004167"/>
    </source>
</evidence>
<dbReference type="InterPro" id="IPR001611">
    <property type="entry name" value="Leu-rich_rpt"/>
</dbReference>